<name>A0ABD3C1A7_9LAMI</name>
<dbReference type="Gene3D" id="3.20.20.300">
    <property type="entry name" value="Glycoside hydrolase, family 3, N-terminal domain"/>
    <property type="match status" value="1"/>
</dbReference>
<organism evidence="3 4">
    <name type="scientific">Castilleja foliolosa</name>
    <dbReference type="NCBI Taxonomy" id="1961234"/>
    <lineage>
        <taxon>Eukaryota</taxon>
        <taxon>Viridiplantae</taxon>
        <taxon>Streptophyta</taxon>
        <taxon>Embryophyta</taxon>
        <taxon>Tracheophyta</taxon>
        <taxon>Spermatophyta</taxon>
        <taxon>Magnoliopsida</taxon>
        <taxon>eudicotyledons</taxon>
        <taxon>Gunneridae</taxon>
        <taxon>Pentapetalae</taxon>
        <taxon>asterids</taxon>
        <taxon>lamiids</taxon>
        <taxon>Lamiales</taxon>
        <taxon>Orobanchaceae</taxon>
        <taxon>Pedicularideae</taxon>
        <taxon>Castillejinae</taxon>
        <taxon>Castilleja</taxon>
    </lineage>
</organism>
<evidence type="ECO:0000256" key="1">
    <source>
        <dbReference type="ARBA" id="ARBA00022801"/>
    </source>
</evidence>
<keyword evidence="1" id="KW-0378">Hydrolase</keyword>
<proteinExistence type="predicted"/>
<comment type="caution">
    <text evidence="3">The sequence shown here is derived from an EMBL/GenBank/DDBJ whole genome shotgun (WGS) entry which is preliminary data.</text>
</comment>
<reference evidence="4" key="1">
    <citation type="journal article" date="2024" name="IScience">
        <title>Strigolactones Initiate the Formation of Haustorium-like Structures in Castilleja.</title>
        <authorList>
            <person name="Buerger M."/>
            <person name="Peterson D."/>
            <person name="Chory J."/>
        </authorList>
    </citation>
    <scope>NUCLEOTIDE SEQUENCE [LARGE SCALE GENOMIC DNA]</scope>
</reference>
<dbReference type="AlphaFoldDB" id="A0ABD3C1A7"/>
<dbReference type="InterPro" id="IPR036962">
    <property type="entry name" value="Glyco_hydro_3_N_sf"/>
</dbReference>
<keyword evidence="4" id="KW-1185">Reference proteome</keyword>
<evidence type="ECO:0000256" key="2">
    <source>
        <dbReference type="SAM" id="SignalP"/>
    </source>
</evidence>
<keyword evidence="2" id="KW-0732">Signal</keyword>
<evidence type="ECO:0000313" key="3">
    <source>
        <dbReference type="EMBL" id="KAL3623238.1"/>
    </source>
</evidence>
<protein>
    <submittedName>
        <fullName evidence="3">Uncharacterized protein</fullName>
    </submittedName>
</protein>
<dbReference type="SUPFAM" id="SSF51445">
    <property type="entry name" value="(Trans)glycosidases"/>
    <property type="match status" value="1"/>
</dbReference>
<feature type="signal peptide" evidence="2">
    <location>
        <begin position="1"/>
        <end position="28"/>
    </location>
</feature>
<dbReference type="EMBL" id="JAVIJP010000054">
    <property type="protein sequence ID" value="KAL3623238.1"/>
    <property type="molecule type" value="Genomic_DNA"/>
</dbReference>
<dbReference type="PANTHER" id="PTHR42721:SF14">
    <property type="entry name" value="BETA-D-XYLOSIDASE 4-RELATED"/>
    <property type="match status" value="1"/>
</dbReference>
<dbReference type="Proteomes" id="UP001632038">
    <property type="component" value="Unassembled WGS sequence"/>
</dbReference>
<gene>
    <name evidence="3" type="ORF">CASFOL_032054</name>
</gene>
<feature type="chain" id="PRO_5044753720" evidence="2">
    <location>
        <begin position="29"/>
        <end position="158"/>
    </location>
</feature>
<dbReference type="InterPro" id="IPR017853">
    <property type="entry name" value="GH"/>
</dbReference>
<dbReference type="GO" id="GO:0016787">
    <property type="term" value="F:hydrolase activity"/>
    <property type="evidence" value="ECO:0007669"/>
    <property type="project" value="UniProtKB-KW"/>
</dbReference>
<dbReference type="PANTHER" id="PTHR42721">
    <property type="entry name" value="SUGAR HYDROLASE-RELATED"/>
    <property type="match status" value="1"/>
</dbReference>
<sequence>MADPTCSKLPLAANITLLTMSIIGKAYGDTVYSQQDLDDTFQPSFKSCVVDGYVASVMCSYNQVNRKPTCGNPDLLSGVIRGQWKLNGAGPSVNGGLMRFRPNPNDHHPKDVCARLENQELTCDVARKRIVLLKNGEGSLPLSPTSIKSLDVIEQMLM</sequence>
<dbReference type="InterPro" id="IPR044993">
    <property type="entry name" value="BXL"/>
</dbReference>
<evidence type="ECO:0000313" key="4">
    <source>
        <dbReference type="Proteomes" id="UP001632038"/>
    </source>
</evidence>
<accession>A0ABD3C1A7</accession>